<dbReference type="SUPFAM" id="SSF52833">
    <property type="entry name" value="Thioredoxin-like"/>
    <property type="match status" value="1"/>
</dbReference>
<reference evidence="2 3" key="1">
    <citation type="submission" date="2023-11" db="EMBL/GenBank/DDBJ databases">
        <title>MicrobeMod: A computational toolkit for identifying prokaryotic methylation and restriction-modification with nanopore sequencing.</title>
        <authorList>
            <person name="Crits-Christoph A."/>
            <person name="Kang S.C."/>
            <person name="Lee H."/>
            <person name="Ostrov N."/>
        </authorList>
    </citation>
    <scope>NUCLEOTIDE SEQUENCE [LARGE SCALE GENOMIC DNA]</scope>
    <source>
        <strain evidence="2 3">DSMZ 700</strain>
    </source>
</reference>
<accession>A0AAW9DRG4</accession>
<evidence type="ECO:0000313" key="3">
    <source>
        <dbReference type="Proteomes" id="UP001279553"/>
    </source>
</evidence>
<dbReference type="RefSeq" id="WP_319613833.1">
    <property type="nucleotide sequence ID" value="NZ_JAWXYB010000018.1"/>
</dbReference>
<protein>
    <submittedName>
        <fullName evidence="2">Thioredoxin domain-containing protein</fullName>
    </submittedName>
</protein>
<organism evidence="2 3">
    <name type="scientific">Acidiphilium acidophilum</name>
    <name type="common">Thiobacillus acidophilus</name>
    <dbReference type="NCBI Taxonomy" id="76588"/>
    <lineage>
        <taxon>Bacteria</taxon>
        <taxon>Pseudomonadati</taxon>
        <taxon>Pseudomonadota</taxon>
        <taxon>Alphaproteobacteria</taxon>
        <taxon>Acetobacterales</taxon>
        <taxon>Acidocellaceae</taxon>
        <taxon>Acidiphilium</taxon>
    </lineage>
</organism>
<comment type="caution">
    <text evidence="2">The sequence shown here is derived from an EMBL/GenBank/DDBJ whole genome shotgun (WGS) entry which is preliminary data.</text>
</comment>
<dbReference type="AlphaFoldDB" id="A0AAW9DRG4"/>
<name>A0AAW9DRG4_ACIAO</name>
<dbReference type="Pfam" id="PF13462">
    <property type="entry name" value="Thioredoxin_4"/>
    <property type="match status" value="1"/>
</dbReference>
<feature type="domain" description="Thioredoxin-like fold" evidence="1">
    <location>
        <begin position="51"/>
        <end position="207"/>
    </location>
</feature>
<gene>
    <name evidence="2" type="ORF">SIL87_09040</name>
</gene>
<dbReference type="Gene3D" id="3.40.30.10">
    <property type="entry name" value="Glutaredoxin"/>
    <property type="match status" value="1"/>
</dbReference>
<dbReference type="EMBL" id="JAWXYB010000018">
    <property type="protein sequence ID" value="MDX5930907.1"/>
    <property type="molecule type" value="Genomic_DNA"/>
</dbReference>
<evidence type="ECO:0000313" key="2">
    <source>
        <dbReference type="EMBL" id="MDX5930907.1"/>
    </source>
</evidence>
<proteinExistence type="predicted"/>
<evidence type="ECO:0000259" key="1">
    <source>
        <dbReference type="Pfam" id="PF13462"/>
    </source>
</evidence>
<dbReference type="Proteomes" id="UP001279553">
    <property type="component" value="Unassembled WGS sequence"/>
</dbReference>
<keyword evidence="3" id="KW-1185">Reference proteome</keyword>
<dbReference type="InterPro" id="IPR012336">
    <property type="entry name" value="Thioredoxin-like_fold"/>
</dbReference>
<sequence>MIKRAALFAIGGILIAVALAITAHHLTRRPPNNGNPPVIQTDFTAASLIRPGDPVFGNPTGRLTIVDFYDIRCPPCRRMNLRFNRLMKANPDIRYVPIDFPILGKPSVLGTRALFAATLQHKYHALRHILMRQKPKPTMAILKTDAAKAGIDWPELKTAMNSPAVTARLNSNLARGHALGLKYVPSWYIGHRRIIGSISYAALVKTVAEVESRQKQTAGNASPAPHKS</sequence>
<dbReference type="InterPro" id="IPR036249">
    <property type="entry name" value="Thioredoxin-like_sf"/>
</dbReference>